<feature type="compositionally biased region" description="Low complexity" evidence="1">
    <location>
        <begin position="33"/>
        <end position="49"/>
    </location>
</feature>
<dbReference type="Proteomes" id="UP000184512">
    <property type="component" value="Unassembled WGS sequence"/>
</dbReference>
<sequence length="176" mass="18162">MWTPDPTQAPPTGEAELATAEATVGSAEQQSQAPEVVPSAEAPASSLPPVAQPPRNGGPWTTVDVTATSASQVMAAASLPETLRAFLASRIGIEDDAGCTASEISVDAVHADGFAFGTEESNCGGSQVVWGITESQWHYIVAFEDAIPCREFTLNDVPTGVPGLRCLDAEGTAADY</sequence>
<dbReference type="AlphaFoldDB" id="A0A1M6HKZ4"/>
<dbReference type="EMBL" id="FQZG01000033">
    <property type="protein sequence ID" value="SHJ22842.1"/>
    <property type="molecule type" value="Genomic_DNA"/>
</dbReference>
<proteinExistence type="predicted"/>
<evidence type="ECO:0000313" key="2">
    <source>
        <dbReference type="EMBL" id="SHJ22842.1"/>
    </source>
</evidence>
<protein>
    <submittedName>
        <fullName evidence="2">Uncharacterized protein</fullName>
    </submittedName>
</protein>
<reference evidence="2 3" key="1">
    <citation type="submission" date="2016-11" db="EMBL/GenBank/DDBJ databases">
        <authorList>
            <person name="Jaros S."/>
            <person name="Januszkiewicz K."/>
            <person name="Wedrychowicz H."/>
        </authorList>
    </citation>
    <scope>NUCLEOTIDE SEQUENCE [LARGE SCALE GENOMIC DNA]</scope>
    <source>
        <strain evidence="2 3">DSM 12906</strain>
    </source>
</reference>
<dbReference type="STRING" id="1123357.SAMN02745244_02004"/>
<feature type="compositionally biased region" description="Low complexity" evidence="1">
    <location>
        <begin position="10"/>
        <end position="23"/>
    </location>
</feature>
<evidence type="ECO:0000256" key="1">
    <source>
        <dbReference type="SAM" id="MobiDB-lite"/>
    </source>
</evidence>
<name>A0A1M6HKZ4_9ACTN</name>
<organism evidence="2 3">
    <name type="scientific">Tessaracoccus bendigoensis DSM 12906</name>
    <dbReference type="NCBI Taxonomy" id="1123357"/>
    <lineage>
        <taxon>Bacteria</taxon>
        <taxon>Bacillati</taxon>
        <taxon>Actinomycetota</taxon>
        <taxon>Actinomycetes</taxon>
        <taxon>Propionibacteriales</taxon>
        <taxon>Propionibacteriaceae</taxon>
        <taxon>Tessaracoccus</taxon>
    </lineage>
</organism>
<feature type="region of interest" description="Disordered" evidence="1">
    <location>
        <begin position="1"/>
        <end position="60"/>
    </location>
</feature>
<evidence type="ECO:0000313" key="3">
    <source>
        <dbReference type="Proteomes" id="UP000184512"/>
    </source>
</evidence>
<gene>
    <name evidence="2" type="ORF">SAMN02745244_02004</name>
</gene>
<keyword evidence="3" id="KW-1185">Reference proteome</keyword>
<accession>A0A1M6HKZ4</accession>